<organism evidence="1 2">
    <name type="scientific">Caenorhabditis tropicalis</name>
    <dbReference type="NCBI Taxonomy" id="1561998"/>
    <lineage>
        <taxon>Eukaryota</taxon>
        <taxon>Metazoa</taxon>
        <taxon>Ecdysozoa</taxon>
        <taxon>Nematoda</taxon>
        <taxon>Chromadorea</taxon>
        <taxon>Rhabditida</taxon>
        <taxon>Rhabditina</taxon>
        <taxon>Rhabditomorpha</taxon>
        <taxon>Rhabditoidea</taxon>
        <taxon>Rhabditidae</taxon>
        <taxon>Peloderinae</taxon>
        <taxon>Caenorhabditis</taxon>
    </lineage>
</organism>
<proteinExistence type="predicted"/>
<dbReference type="eggNOG" id="ENOG502TJ8H">
    <property type="taxonomic scope" value="Eukaryota"/>
</dbReference>
<dbReference type="Proteomes" id="UP000095282">
    <property type="component" value="Unplaced"/>
</dbReference>
<sequence length="183" mass="21080">MEAIALNQDEIDVIAALETCIFYKELLAQHLGKIPPMLPMTLEREAVVAALINYTAVLQHLPGMFTYVGYAFDHDKTNVFETLDYAAGDRAARKVRVLDPAMLFQYTAFARTIGKQIDADKVWHIFVCRHYHHSSVQTAMMIQHAARQQAFIEAHKQQQLLQQKLFEAEIRKQLRVPSERKRN</sequence>
<reference evidence="2" key="1">
    <citation type="submission" date="2016-11" db="UniProtKB">
        <authorList>
            <consortium name="WormBaseParasite"/>
        </authorList>
    </citation>
    <scope>IDENTIFICATION</scope>
</reference>
<accession>A0A1I7T2L1</accession>
<evidence type="ECO:0000313" key="2">
    <source>
        <dbReference type="WBParaSite" id="Csp11.Scaffold480.g1819.t1"/>
    </source>
</evidence>
<name>A0A1I7T2L1_9PELO</name>
<dbReference type="AlphaFoldDB" id="A0A1I7T2L1"/>
<keyword evidence="1" id="KW-1185">Reference proteome</keyword>
<protein>
    <submittedName>
        <fullName evidence="2">MULE domain-containing protein</fullName>
    </submittedName>
</protein>
<dbReference type="WBParaSite" id="Csp11.Scaffold480.g1819.t1">
    <property type="protein sequence ID" value="Csp11.Scaffold480.g1819.t1"/>
    <property type="gene ID" value="Csp11.Scaffold480.g1819"/>
</dbReference>
<evidence type="ECO:0000313" key="1">
    <source>
        <dbReference type="Proteomes" id="UP000095282"/>
    </source>
</evidence>